<dbReference type="SUPFAM" id="SSF52980">
    <property type="entry name" value="Restriction endonuclease-like"/>
    <property type="match status" value="1"/>
</dbReference>
<sequence length="312" mass="34599">MPRLVPLPSEFADRPFSVSEARDRGIAHTRLSSDDLARPFHGVRRPVVVTRSTDDFDGGVNPLLLETCRAYAALGRLDAFSHSTAAELFGVPLPARLRYRDGEPVHVTVAGAARGRQGAGVIGHTRNRLDTVDRHGVTAIAPPLTWLDLAPRLNREELVTMADAMVSGIHPLCTIDELTRIASTPRARGVRKAREALELVRVGVESPQETALRLAIVDAALPEPSIQFAIHDSQDEFVARVDLAYPVHRIAIEYEGDLHRSDRSIWRKDITRHDRLEDLGWRMIRVTIDDLVPSPVALIGRIRRARAATFTL</sequence>
<keyword evidence="2" id="KW-1185">Reference proteome</keyword>
<evidence type="ECO:0008006" key="3">
    <source>
        <dbReference type="Google" id="ProtNLM"/>
    </source>
</evidence>
<evidence type="ECO:0000313" key="1">
    <source>
        <dbReference type="EMBL" id="GLJ74672.1"/>
    </source>
</evidence>
<dbReference type="RefSeq" id="WP_271175373.1">
    <property type="nucleotide sequence ID" value="NZ_BAAAJO010000001.1"/>
</dbReference>
<reference evidence="1" key="2">
    <citation type="submission" date="2023-01" db="EMBL/GenBank/DDBJ databases">
        <authorList>
            <person name="Sun Q."/>
            <person name="Evtushenko L."/>
        </authorList>
    </citation>
    <scope>NUCLEOTIDE SEQUENCE</scope>
    <source>
        <strain evidence="1">VKM Ac-1401</strain>
    </source>
</reference>
<dbReference type="Proteomes" id="UP001142372">
    <property type="component" value="Unassembled WGS sequence"/>
</dbReference>
<dbReference type="AlphaFoldDB" id="A0A9W6LYJ5"/>
<dbReference type="InterPro" id="IPR011335">
    <property type="entry name" value="Restrct_endonuc-II-like"/>
</dbReference>
<protein>
    <recommendedName>
        <fullName evidence="3">DUF559 domain-containing protein</fullName>
    </recommendedName>
</protein>
<comment type="caution">
    <text evidence="1">The sequence shown here is derived from an EMBL/GenBank/DDBJ whole genome shotgun (WGS) entry which is preliminary data.</text>
</comment>
<organism evidence="1 2">
    <name type="scientific">Leifsonia poae</name>
    <dbReference type="NCBI Taxonomy" id="110933"/>
    <lineage>
        <taxon>Bacteria</taxon>
        <taxon>Bacillati</taxon>
        <taxon>Actinomycetota</taxon>
        <taxon>Actinomycetes</taxon>
        <taxon>Micrococcales</taxon>
        <taxon>Microbacteriaceae</taxon>
        <taxon>Leifsonia</taxon>
    </lineage>
</organism>
<accession>A0A9W6LYJ5</accession>
<reference evidence="1" key="1">
    <citation type="journal article" date="2014" name="Int. J. Syst. Evol. Microbiol.">
        <title>Complete genome sequence of Corynebacterium casei LMG S-19264T (=DSM 44701T), isolated from a smear-ripened cheese.</title>
        <authorList>
            <consortium name="US DOE Joint Genome Institute (JGI-PGF)"/>
            <person name="Walter F."/>
            <person name="Albersmeier A."/>
            <person name="Kalinowski J."/>
            <person name="Ruckert C."/>
        </authorList>
    </citation>
    <scope>NUCLEOTIDE SEQUENCE</scope>
    <source>
        <strain evidence="1">VKM Ac-1401</strain>
    </source>
</reference>
<proteinExistence type="predicted"/>
<dbReference type="Gene3D" id="3.40.960.10">
    <property type="entry name" value="VSR Endonuclease"/>
    <property type="match status" value="1"/>
</dbReference>
<name>A0A9W6LYJ5_9MICO</name>
<gene>
    <name evidence="1" type="ORF">GCM10017584_02450</name>
</gene>
<evidence type="ECO:0000313" key="2">
    <source>
        <dbReference type="Proteomes" id="UP001142372"/>
    </source>
</evidence>
<dbReference type="EMBL" id="BSEN01000001">
    <property type="protein sequence ID" value="GLJ74672.1"/>
    <property type="molecule type" value="Genomic_DNA"/>
</dbReference>